<reference evidence="1" key="1">
    <citation type="submission" date="2021-01" db="EMBL/GenBank/DDBJ databases">
        <authorList>
            <person name="Corre E."/>
            <person name="Pelletier E."/>
            <person name="Niang G."/>
            <person name="Scheremetjew M."/>
            <person name="Finn R."/>
            <person name="Kale V."/>
            <person name="Holt S."/>
            <person name="Cochrane G."/>
            <person name="Meng A."/>
            <person name="Brown T."/>
            <person name="Cohen L."/>
        </authorList>
    </citation>
    <scope>NUCLEOTIDE SEQUENCE</scope>
</reference>
<proteinExistence type="predicted"/>
<dbReference type="AlphaFoldDB" id="A0A7S1AV05"/>
<evidence type="ECO:0000313" key="1">
    <source>
        <dbReference type="EMBL" id="CAD8864790.1"/>
    </source>
</evidence>
<sequence length="304" mass="30990">MAGFVPGGANPYACGLRNGYDSNNYCACNAGRCPSCGHGRWNNASNFCWPGYAGMNGPSFDSFAGNATSGYGRMNGAYGGVSGVGCGGISACSGGAHAYGYGQRCSEAPTTAYGRYDSPYFAGAWGGRGGYENAYASNAGHGYEYGGLNYQNANVGACSGGPAPVGCGEWVPDGTTAYGTTMVSGPAPPMVVPAGTLPAATVINTGNTPFSPFGVTGSSAYVLPPIPAGQVSGNTCGSYTAMPVGEAGGYQQPSSCTSAPQQQLGYMLTPEEFQEFTEFKMQRRSYGQLPVVPDSGLYKPNGCF</sequence>
<dbReference type="EMBL" id="HBFQ01055104">
    <property type="protein sequence ID" value="CAD8864790.1"/>
    <property type="molecule type" value="Transcribed_RNA"/>
</dbReference>
<name>A0A7S1AV05_NOCSC</name>
<gene>
    <name evidence="1" type="ORF">NSCI0253_LOCUS39145</name>
</gene>
<accession>A0A7S1AV05</accession>
<protein>
    <submittedName>
        <fullName evidence="1">Uncharacterized protein</fullName>
    </submittedName>
</protein>
<organism evidence="1">
    <name type="scientific">Noctiluca scintillans</name>
    <name type="common">Sea sparkle</name>
    <name type="synonym">Red tide dinoflagellate</name>
    <dbReference type="NCBI Taxonomy" id="2966"/>
    <lineage>
        <taxon>Eukaryota</taxon>
        <taxon>Sar</taxon>
        <taxon>Alveolata</taxon>
        <taxon>Dinophyceae</taxon>
        <taxon>Noctilucales</taxon>
        <taxon>Noctilucaceae</taxon>
        <taxon>Noctiluca</taxon>
    </lineage>
</organism>